<sequence>MPTRPMCVPSLMRNGNGPYWWMNEMNADEVGSYIGHDEKIEVHNPRECMGYRKPYPEWIDQTYKFPRDFRFQDFMKFLGDDHNQLRSTSIDSLSNAIRTQVHDLAQIGQRVNKMASQHVEKFKMARMRYDARVPEEEFVAIELMDICNFELWKHFEGKVEEVNAIEIVGKNPFTCKALIQSKSQQPVIQSMMAALKKRSTKGNCRYNFDITQLDVVFECLKADDRVRFL</sequence>
<keyword evidence="2" id="KW-1185">Reference proteome</keyword>
<evidence type="ECO:0000313" key="1">
    <source>
        <dbReference type="EMBL" id="KAL3533709.1"/>
    </source>
</evidence>
<evidence type="ECO:0000313" key="2">
    <source>
        <dbReference type="Proteomes" id="UP001630127"/>
    </source>
</evidence>
<accession>A0ABD3ARC8</accession>
<reference evidence="1 2" key="1">
    <citation type="submission" date="2024-11" db="EMBL/GenBank/DDBJ databases">
        <title>A near-complete genome assembly of Cinchona calisaya.</title>
        <authorList>
            <person name="Lian D.C."/>
            <person name="Zhao X.W."/>
            <person name="Wei L."/>
        </authorList>
    </citation>
    <scope>NUCLEOTIDE SEQUENCE [LARGE SCALE GENOMIC DNA]</scope>
    <source>
        <tissue evidence="1">Nenye</tissue>
    </source>
</reference>
<dbReference type="AlphaFoldDB" id="A0ABD3ARC8"/>
<dbReference type="Proteomes" id="UP001630127">
    <property type="component" value="Unassembled WGS sequence"/>
</dbReference>
<dbReference type="EMBL" id="JBJUIK010000003">
    <property type="protein sequence ID" value="KAL3533709.1"/>
    <property type="molecule type" value="Genomic_DNA"/>
</dbReference>
<gene>
    <name evidence="1" type="ORF">ACH5RR_007230</name>
</gene>
<name>A0ABD3ARC8_9GENT</name>
<comment type="caution">
    <text evidence="1">The sequence shown here is derived from an EMBL/GenBank/DDBJ whole genome shotgun (WGS) entry which is preliminary data.</text>
</comment>
<proteinExistence type="predicted"/>
<protein>
    <submittedName>
        <fullName evidence="1">Uncharacterized protein</fullName>
    </submittedName>
</protein>
<organism evidence="1 2">
    <name type="scientific">Cinchona calisaya</name>
    <dbReference type="NCBI Taxonomy" id="153742"/>
    <lineage>
        <taxon>Eukaryota</taxon>
        <taxon>Viridiplantae</taxon>
        <taxon>Streptophyta</taxon>
        <taxon>Embryophyta</taxon>
        <taxon>Tracheophyta</taxon>
        <taxon>Spermatophyta</taxon>
        <taxon>Magnoliopsida</taxon>
        <taxon>eudicotyledons</taxon>
        <taxon>Gunneridae</taxon>
        <taxon>Pentapetalae</taxon>
        <taxon>asterids</taxon>
        <taxon>lamiids</taxon>
        <taxon>Gentianales</taxon>
        <taxon>Rubiaceae</taxon>
        <taxon>Cinchonoideae</taxon>
        <taxon>Cinchoneae</taxon>
        <taxon>Cinchona</taxon>
    </lineage>
</organism>